<dbReference type="Gene3D" id="1.20.58.670">
    <property type="entry name" value="Dsl1p vesicle tethering complex, Tip20p subunit, domain D"/>
    <property type="match status" value="1"/>
</dbReference>
<sequence length="1961" mass="220886">MNDPLTTEFNYEQDFKYDESNDEEEEEEFIYQPQDNLEEPEREVSQQFENSLQLNTSGDKSDDEVIDSLFKAASIGDIDTLTLIQPSFTQSNETNKRSGITPLHAASTNGHLDAVKYLIEEAGAIVELEDREGETALLRASHKPSNIPIVTYLLSIGANVAHADNDGWNALHNASANGSEDAVRIILNNANKSIIDSLGGLQAGPGYTALMNAASRGHLDVVRFLLTEASAPADPFIRNKSGATAYSLAAESLHFDICEFILNAEKALVKDPLLYNPLEYHQSVPIYLLENQRLDCRLSTLAKTGGVPRWSNSGLGQGGRRPKWELPDSRPVDLSDPFNDVQIPSIAKPFTVNLTSISGKPSSNRGAYFWTTDDWLVWKSIGKEDGEGWMYAHDFSAPNSEWKINKTKEIETLEKGSGVGSIKATQMFGGRTGKSGSKTSASENVDKNYWVRRRRWVRILQRDPTLTLPYNSPELKIPKSKQVEMTDIGVQKSPKEQKLKPKKSQSIKKSHLNAKSTPFNPANAITRKRPHYNEEDIKAQLSQVHLIEFDSSNAQDESLELLGPILKNINESQQERDYIKALDAFITEKDSELEEQCKYNYQDFVSSVKTLLGVRKSTMQLKQKIVQVNDDMQSAGRSLVMKKKELLEINRVHNNINDATETMQAFQRVLELMKRVDELIANGKYYAALRSLDDLAIYQLPPLANYTLGAHLLESIPAMRQTVCDSASFELKDWLLGIRNVQRVVGGLALSYTNERQQKWRTKKLSDPVYARSGINSPLELVMNQDDFDPLDNDQVSIDFKPLLHCIHIYDALAARADLRKAYQEDRKSQADLILSARSNEDFSESLQQLLQDVVGFFIIEKHVLGLTNGFRSEINVDDLWDLICSGISNVVREGLRTSQSYLKVKENVMTFIWTLERYEFDVQQLNTLLHALFEEYTTLLHVNYKRELETVFKNSDQQALVVDSTKDLESVLEVCWVDSSSFTAAYSQKPPIHLPFSSIYPEACKLLRRFIDDFYKYTEGFSQIDTDSLIASALDRLIKEGVVKTLSVISEGIYNLSQAVQLAVDTSHLELAAGELTNLLTALHGSLYDKSRPTSDLECKKDVRKLSQQTLTRINTLIANKLDSLFEMAEMELTPDFSSSLKTNVEPSEYLREMTDYLSFISSSTLTNLPSSLREQAYTNSVQHIAEGILDLIVGSEVDVINEHGLDNVRVDVNYLMAQSIDGRDPPTLVELDQILRLIKLNHVQAYFESSTFRRSKYANVTPKMDGRQISVYKPYEKDGNRLEYPESYYEPTSSELARAHTATSKRLESQYEGPLKTKAIREKEERQRKAKWPTTKIRIKFSDRSIIQSEFNSVDQIGRVYDFVKLALDDKYINEDFLLYQSPPRIEFKITEQKPLIDLGLAPSSILMIKFANESLNATNSKAPLKGSLVESADSLPTPPSFDTPMVEQKEKKKVETEDKKEKKIPKWLLKGLKKFHHSCYQMSKNAYDRHKQWKYEQEKIYRRDFNLEAERDKGVTEFDLIKQNHKFLKDEDLYDSDEEVKETTEEVTDPYAQKLSDKYYDSLYKEFAIADLKHYKTQISLRWRTKQEVVDGVGEKSCANIRCMTRESKLIPFELPFNYKENDIAKNAEVKVVLCLASAVLGQSKDYPGVVSQNENGPTNPDTPELDTDTPEDSEARLLTINNIDDFCIFGPKDADQPIGDTEAEQVAWCTQPRNNARLIPEGTFSGVHFTKTPYYIQLQGWGDLTKIGVKDGDYGGELDPHGAKDLGNPIGGNVTSNISGEDTFYEEWMEFISFEQFCLRVCTAGDDEFPAAVMCEHKLDIMGCGFVMPGDYSEKNFQTCDADAAYPPGIYPVEDGSYSSFAQRWTGTITQTDGVETVITVGDTETPSTVPMTPSSSNCVTQSSLNMYVESESESSSPKPTSNNSSSNDDSSAPKSAVAGVILTFSIAGLSALAILS</sequence>
<dbReference type="GO" id="GO:0006893">
    <property type="term" value="P:Golgi to plasma membrane transport"/>
    <property type="evidence" value="ECO:0007669"/>
    <property type="project" value="TreeGrafter"/>
</dbReference>
<dbReference type="SMART" id="SM00166">
    <property type="entry name" value="UBX"/>
    <property type="match status" value="1"/>
</dbReference>
<dbReference type="Pfam" id="PF04091">
    <property type="entry name" value="Sec15_C"/>
    <property type="match status" value="1"/>
</dbReference>
<dbReference type="Pfam" id="PF09725">
    <property type="entry name" value="Fra10Ac1"/>
    <property type="match status" value="1"/>
</dbReference>
<dbReference type="GO" id="GO:0000145">
    <property type="term" value="C:exocyst"/>
    <property type="evidence" value="ECO:0007669"/>
    <property type="project" value="TreeGrafter"/>
</dbReference>
<dbReference type="Pfam" id="PF12796">
    <property type="entry name" value="Ank_2"/>
    <property type="match status" value="2"/>
</dbReference>
<feature type="repeat" description="ANK" evidence="5">
    <location>
        <begin position="132"/>
        <end position="165"/>
    </location>
</feature>
<protein>
    <submittedName>
        <fullName evidence="8">Putative rsec15</fullName>
    </submittedName>
</protein>
<feature type="compositionally biased region" description="Low complexity" evidence="6">
    <location>
        <begin position="1918"/>
        <end position="1938"/>
    </location>
</feature>
<dbReference type="Gene3D" id="1.10.357.30">
    <property type="entry name" value="Exocyst complex subunit Sec15 C-terminal domain, N-terminal subdomain"/>
    <property type="match status" value="1"/>
</dbReference>
<keyword evidence="2" id="KW-0813">Transport</keyword>
<keyword evidence="4" id="KW-0175">Coiled coil</keyword>
<feature type="compositionally biased region" description="Basic and acidic residues" evidence="6">
    <location>
        <begin position="1450"/>
        <end position="1460"/>
    </location>
</feature>
<feature type="domain" description="UBX" evidence="7">
    <location>
        <begin position="1332"/>
        <end position="1411"/>
    </location>
</feature>
<dbReference type="Pfam" id="PF00789">
    <property type="entry name" value="UBX"/>
    <property type="match status" value="1"/>
</dbReference>
<dbReference type="Pfam" id="PF20651">
    <property type="entry name" value="EXOC6_Sec15_N"/>
    <property type="match status" value="1"/>
</dbReference>
<evidence type="ECO:0000313" key="9">
    <source>
        <dbReference type="Proteomes" id="UP000307169"/>
    </source>
</evidence>
<name>A0A4T0PDH3_9BASI</name>
<dbReference type="EMBL" id="SPRH01000075">
    <property type="protein sequence ID" value="TIB95959.1"/>
    <property type="molecule type" value="Genomic_DNA"/>
</dbReference>
<dbReference type="InterPro" id="IPR019129">
    <property type="entry name" value="Folate-sensitive_fs_Fra10Ac1"/>
</dbReference>
<feature type="repeat" description="ANK" evidence="5">
    <location>
        <begin position="98"/>
        <end position="131"/>
    </location>
</feature>
<comment type="similarity">
    <text evidence="1">Belongs to the SEC15 family.</text>
</comment>
<feature type="compositionally biased region" description="Polar residues" evidence="6">
    <location>
        <begin position="1"/>
        <end position="10"/>
    </location>
</feature>
<feature type="region of interest" description="Disordered" evidence="6">
    <location>
        <begin position="1"/>
        <end position="49"/>
    </location>
</feature>
<dbReference type="PANTHER" id="PTHR12702:SF0">
    <property type="entry name" value="EXOCYST COMPLEX COMPONENT 6"/>
    <property type="match status" value="1"/>
</dbReference>
<feature type="region of interest" description="Disordered" evidence="6">
    <location>
        <begin position="1913"/>
        <end position="1938"/>
    </location>
</feature>
<dbReference type="InterPro" id="IPR001012">
    <property type="entry name" value="UBX_dom"/>
</dbReference>
<evidence type="ECO:0000313" key="8">
    <source>
        <dbReference type="EMBL" id="TIB95959.1"/>
    </source>
</evidence>
<accession>A0A4T0PDH3</accession>
<dbReference type="GO" id="GO:0090522">
    <property type="term" value="P:vesicle tethering involved in exocytosis"/>
    <property type="evidence" value="ECO:0007669"/>
    <property type="project" value="InterPro"/>
</dbReference>
<dbReference type="InterPro" id="IPR029071">
    <property type="entry name" value="Ubiquitin-like_domsf"/>
</dbReference>
<dbReference type="SUPFAM" id="SSF48403">
    <property type="entry name" value="Ankyrin repeat"/>
    <property type="match status" value="1"/>
</dbReference>
<feature type="compositionally biased region" description="Acidic residues" evidence="6">
    <location>
        <begin position="20"/>
        <end position="29"/>
    </location>
</feature>
<dbReference type="InterPro" id="IPR002110">
    <property type="entry name" value="Ankyrin_rpt"/>
</dbReference>
<evidence type="ECO:0000256" key="4">
    <source>
        <dbReference type="ARBA" id="ARBA00023054"/>
    </source>
</evidence>
<evidence type="ECO:0000256" key="2">
    <source>
        <dbReference type="ARBA" id="ARBA00022448"/>
    </source>
</evidence>
<dbReference type="Gene3D" id="3.10.20.90">
    <property type="entry name" value="Phosphatidylinositol 3-kinase Catalytic Subunit, Chain A, domain 1"/>
    <property type="match status" value="1"/>
</dbReference>
<evidence type="ECO:0000256" key="3">
    <source>
        <dbReference type="ARBA" id="ARBA00022483"/>
    </source>
</evidence>
<feature type="region of interest" description="Disordered" evidence="6">
    <location>
        <begin position="1432"/>
        <end position="1460"/>
    </location>
</feature>
<dbReference type="InterPro" id="IPR048359">
    <property type="entry name" value="EXOC6_Sec15_N"/>
</dbReference>
<organism evidence="8 9">
    <name type="scientific">Wallemia mellicola</name>
    <dbReference type="NCBI Taxonomy" id="1708541"/>
    <lineage>
        <taxon>Eukaryota</taxon>
        <taxon>Fungi</taxon>
        <taxon>Dikarya</taxon>
        <taxon>Basidiomycota</taxon>
        <taxon>Wallemiomycotina</taxon>
        <taxon>Wallemiomycetes</taxon>
        <taxon>Wallemiales</taxon>
        <taxon>Wallemiaceae</taxon>
        <taxon>Wallemia</taxon>
    </lineage>
</organism>
<evidence type="ECO:0000256" key="1">
    <source>
        <dbReference type="ARBA" id="ARBA00007944"/>
    </source>
</evidence>
<dbReference type="PANTHER" id="PTHR12702">
    <property type="entry name" value="SEC15"/>
    <property type="match status" value="1"/>
</dbReference>
<dbReference type="Gene3D" id="1.25.40.20">
    <property type="entry name" value="Ankyrin repeat-containing domain"/>
    <property type="match status" value="1"/>
</dbReference>
<evidence type="ECO:0000256" key="6">
    <source>
        <dbReference type="SAM" id="MobiDB-lite"/>
    </source>
</evidence>
<dbReference type="SMART" id="SM00248">
    <property type="entry name" value="ANK"/>
    <property type="match status" value="5"/>
</dbReference>
<dbReference type="InterPro" id="IPR036770">
    <property type="entry name" value="Ankyrin_rpt-contain_sf"/>
</dbReference>
<dbReference type="PROSITE" id="PS50033">
    <property type="entry name" value="UBX"/>
    <property type="match status" value="1"/>
</dbReference>
<comment type="caution">
    <text evidence="8">The sequence shown here is derived from an EMBL/GenBank/DDBJ whole genome shotgun (WGS) entry which is preliminary data.</text>
</comment>
<dbReference type="InterPro" id="IPR042044">
    <property type="entry name" value="EXOC6PINT-1/Sec15/Tip20_C_dom2"/>
</dbReference>
<dbReference type="Proteomes" id="UP000307169">
    <property type="component" value="Unassembled WGS sequence"/>
</dbReference>
<dbReference type="InterPro" id="IPR007225">
    <property type="entry name" value="EXOC6/Sec15"/>
</dbReference>
<dbReference type="PROSITE" id="PS50297">
    <property type="entry name" value="ANK_REP_REGION"/>
    <property type="match status" value="2"/>
</dbReference>
<reference evidence="8 9" key="1">
    <citation type="submission" date="2019-03" db="EMBL/GenBank/DDBJ databases">
        <title>Sequencing 25 genomes of Wallemia mellicola.</title>
        <authorList>
            <person name="Gostincar C."/>
        </authorList>
    </citation>
    <scope>NUCLEOTIDE SEQUENCE [LARGE SCALE GENOMIC DNA]</scope>
    <source>
        <strain evidence="8 9">EXF-1262</strain>
    </source>
</reference>
<feature type="region of interest" description="Disordered" evidence="6">
    <location>
        <begin position="1651"/>
        <end position="1674"/>
    </location>
</feature>
<dbReference type="PROSITE" id="PS50088">
    <property type="entry name" value="ANK_REPEAT"/>
    <property type="match status" value="3"/>
</dbReference>
<gene>
    <name evidence="8" type="ORF">E3Q17_04078</name>
</gene>
<evidence type="ECO:0000256" key="5">
    <source>
        <dbReference type="PROSITE-ProRule" id="PRU00023"/>
    </source>
</evidence>
<keyword evidence="5" id="KW-0040">ANK repeat</keyword>
<feature type="compositionally biased region" description="Basic residues" evidence="6">
    <location>
        <begin position="500"/>
        <end position="512"/>
    </location>
</feature>
<dbReference type="GO" id="GO:0006886">
    <property type="term" value="P:intracellular protein transport"/>
    <property type="evidence" value="ECO:0007669"/>
    <property type="project" value="InterPro"/>
</dbReference>
<evidence type="ECO:0000259" key="7">
    <source>
        <dbReference type="PROSITE" id="PS50033"/>
    </source>
</evidence>
<feature type="region of interest" description="Disordered" evidence="6">
    <location>
        <begin position="492"/>
        <end position="524"/>
    </location>
</feature>
<proteinExistence type="inferred from homology"/>
<dbReference type="InterPro" id="IPR042045">
    <property type="entry name" value="EXOC6/Sec15_C_dom1"/>
</dbReference>
<dbReference type="GO" id="GO:0016020">
    <property type="term" value="C:membrane"/>
    <property type="evidence" value="ECO:0007669"/>
    <property type="project" value="TreeGrafter"/>
</dbReference>
<keyword evidence="3" id="KW-0268">Exocytosis</keyword>
<feature type="repeat" description="ANK" evidence="5">
    <location>
        <begin position="205"/>
        <end position="226"/>
    </location>
</feature>
<dbReference type="InterPro" id="IPR046361">
    <property type="entry name" value="EXOC6/Sec15_C"/>
</dbReference>
<dbReference type="SUPFAM" id="SSF54236">
    <property type="entry name" value="Ubiquitin-like"/>
    <property type="match status" value="1"/>
</dbReference>